<comment type="catalytic activity">
    <reaction evidence="1">
        <text>3-deoxy-alpha-D-manno-2-octulosonate-8-phosphate + H2O = 3-deoxy-alpha-D-manno-oct-2-ulosonate + phosphate</text>
        <dbReference type="Rhea" id="RHEA:11500"/>
        <dbReference type="ChEBI" id="CHEBI:15377"/>
        <dbReference type="ChEBI" id="CHEBI:43474"/>
        <dbReference type="ChEBI" id="CHEBI:85985"/>
        <dbReference type="ChEBI" id="CHEBI:85986"/>
        <dbReference type="EC" id="3.1.3.45"/>
    </reaction>
</comment>
<evidence type="ECO:0000313" key="14">
    <source>
        <dbReference type="Proteomes" id="UP000679691"/>
    </source>
</evidence>
<dbReference type="SFLD" id="SFLDS00003">
    <property type="entry name" value="Haloacid_Dehalogenase"/>
    <property type="match status" value="1"/>
</dbReference>
<evidence type="ECO:0000256" key="5">
    <source>
        <dbReference type="ARBA" id="ARBA00013066"/>
    </source>
</evidence>
<gene>
    <name evidence="13" type="ORF">J5U18_05760</name>
</gene>
<evidence type="ECO:0000256" key="7">
    <source>
        <dbReference type="ARBA" id="ARBA00022723"/>
    </source>
</evidence>
<protein>
    <recommendedName>
        <fullName evidence="6">3-deoxy-D-manno-octulosonate 8-phosphate phosphatase KdsC</fullName>
        <ecNumber evidence="5">3.1.3.45</ecNumber>
    </recommendedName>
    <alternativeName>
        <fullName evidence="11">KDO 8-P phosphatase</fullName>
    </alternativeName>
</protein>
<evidence type="ECO:0000313" key="13">
    <source>
        <dbReference type="EMBL" id="MBP3943069.1"/>
    </source>
</evidence>
<dbReference type="GO" id="GO:0019143">
    <property type="term" value="F:3-deoxy-manno-octulosonate-8-phosphatase activity"/>
    <property type="evidence" value="ECO:0007669"/>
    <property type="project" value="UniProtKB-EC"/>
</dbReference>
<dbReference type="Proteomes" id="UP000679691">
    <property type="component" value="Unassembled WGS sequence"/>
</dbReference>
<proteinExistence type="inferred from homology"/>
<feature type="binding site" evidence="12">
    <location>
        <position position="15"/>
    </location>
    <ligand>
        <name>Mg(2+)</name>
        <dbReference type="ChEBI" id="CHEBI:18420"/>
    </ligand>
</feature>
<feature type="binding site" evidence="12">
    <location>
        <position position="108"/>
    </location>
    <ligand>
        <name>Mg(2+)</name>
        <dbReference type="ChEBI" id="CHEBI:18420"/>
    </ligand>
</feature>
<dbReference type="PANTHER" id="PTHR21485">
    <property type="entry name" value="HAD SUPERFAMILY MEMBERS CMAS AND KDSC"/>
    <property type="match status" value="1"/>
</dbReference>
<evidence type="ECO:0000256" key="6">
    <source>
        <dbReference type="ARBA" id="ARBA00020092"/>
    </source>
</evidence>
<evidence type="ECO:0000256" key="8">
    <source>
        <dbReference type="ARBA" id="ARBA00022801"/>
    </source>
</evidence>
<keyword evidence="10" id="KW-0448">Lipopolysaccharide biosynthesis</keyword>
<dbReference type="EMBL" id="JAGKSB010000005">
    <property type="protein sequence ID" value="MBP3943069.1"/>
    <property type="molecule type" value="Genomic_DNA"/>
</dbReference>
<dbReference type="NCBIfam" id="TIGR01670">
    <property type="entry name" value="KdsC-phosphatas"/>
    <property type="match status" value="1"/>
</dbReference>
<evidence type="ECO:0000256" key="2">
    <source>
        <dbReference type="ARBA" id="ARBA00001946"/>
    </source>
</evidence>
<dbReference type="GO" id="GO:0008781">
    <property type="term" value="F:N-acylneuraminate cytidylyltransferase activity"/>
    <property type="evidence" value="ECO:0007669"/>
    <property type="project" value="TreeGrafter"/>
</dbReference>
<reference evidence="13" key="1">
    <citation type="submission" date="2021-03" db="EMBL/GenBank/DDBJ databases">
        <authorList>
            <person name="Lu T."/>
            <person name="Wang Q."/>
            <person name="Han X."/>
        </authorList>
    </citation>
    <scope>NUCLEOTIDE SEQUENCE</scope>
    <source>
        <strain evidence="13">WQ 2009</strain>
    </source>
</reference>
<dbReference type="PANTHER" id="PTHR21485:SF6">
    <property type="entry name" value="N-ACYLNEURAMINATE CYTIDYLYLTRANSFERASE-RELATED"/>
    <property type="match status" value="1"/>
</dbReference>
<dbReference type="InterPro" id="IPR050793">
    <property type="entry name" value="CMP-NeuNAc_synthase"/>
</dbReference>
<evidence type="ECO:0000256" key="4">
    <source>
        <dbReference type="ARBA" id="ARBA00011881"/>
    </source>
</evidence>
<keyword evidence="9 12" id="KW-0460">Magnesium</keyword>
<accession>A0A8T4H852</accession>
<evidence type="ECO:0000256" key="12">
    <source>
        <dbReference type="PIRSR" id="PIRSR006118-2"/>
    </source>
</evidence>
<dbReference type="AlphaFoldDB" id="A0A8T4H852"/>
<name>A0A8T4H852_9SPHI</name>
<dbReference type="FunFam" id="3.40.50.1000:FF:000029">
    <property type="entry name" value="3-deoxy-D-manno-octulosonate 8-phosphate phosphatase KdsC"/>
    <property type="match status" value="1"/>
</dbReference>
<sequence length="172" mass="18887">MIFEKFKQIKAIVLDVDGVLTDGKILVNEAGEQLRSFHVKDGYAMQLAVKRGFLLLVITGGKSQGVLHRLTGLGIQEVHIGVANKVALLDQLLQKYQLSYQDTLFVGDDCPDKQCMELAEIAVAPADAVAEIKAIADYISPINGGQGVVRDIIEKVLRIQGQWFDDTHIKSI</sequence>
<dbReference type="SFLD" id="SFLDG01136">
    <property type="entry name" value="C1.6:_Phosphoserine_Phosphatas"/>
    <property type="match status" value="1"/>
</dbReference>
<evidence type="ECO:0000256" key="3">
    <source>
        <dbReference type="ARBA" id="ARBA00005893"/>
    </source>
</evidence>
<dbReference type="InterPro" id="IPR036412">
    <property type="entry name" value="HAD-like_sf"/>
</dbReference>
<comment type="caution">
    <text evidence="13">The sequence shown here is derived from an EMBL/GenBank/DDBJ whole genome shotgun (WGS) entry which is preliminary data.</text>
</comment>
<dbReference type="InterPro" id="IPR023214">
    <property type="entry name" value="HAD_sf"/>
</dbReference>
<comment type="cofactor">
    <cofactor evidence="2 12">
        <name>Mg(2+)</name>
        <dbReference type="ChEBI" id="CHEBI:18420"/>
    </cofactor>
</comment>
<dbReference type="Pfam" id="PF08282">
    <property type="entry name" value="Hydrolase_3"/>
    <property type="match status" value="1"/>
</dbReference>
<keyword evidence="14" id="KW-1185">Reference proteome</keyword>
<dbReference type="SUPFAM" id="SSF56784">
    <property type="entry name" value="HAD-like"/>
    <property type="match status" value="1"/>
</dbReference>
<keyword evidence="8 13" id="KW-0378">Hydrolase</keyword>
<dbReference type="EC" id="3.1.3.45" evidence="5"/>
<feature type="binding site" evidence="12">
    <location>
        <position position="17"/>
    </location>
    <ligand>
        <name>substrate</name>
    </ligand>
</feature>
<evidence type="ECO:0000256" key="1">
    <source>
        <dbReference type="ARBA" id="ARBA00000898"/>
    </source>
</evidence>
<dbReference type="GO" id="GO:0009103">
    <property type="term" value="P:lipopolysaccharide biosynthetic process"/>
    <property type="evidence" value="ECO:0007669"/>
    <property type="project" value="UniProtKB-KW"/>
</dbReference>
<evidence type="ECO:0000256" key="9">
    <source>
        <dbReference type="ARBA" id="ARBA00022842"/>
    </source>
</evidence>
<comment type="similarity">
    <text evidence="3">Belongs to the KdsC family.</text>
</comment>
<evidence type="ECO:0000256" key="11">
    <source>
        <dbReference type="ARBA" id="ARBA00031051"/>
    </source>
</evidence>
<keyword evidence="7 12" id="KW-0479">Metal-binding</keyword>
<dbReference type="PIRSF" id="PIRSF006118">
    <property type="entry name" value="KDO8-P_Ptase"/>
    <property type="match status" value="1"/>
</dbReference>
<dbReference type="SFLD" id="SFLDG01138">
    <property type="entry name" value="C1.6.2:_Deoxy-d-mannose-octulo"/>
    <property type="match status" value="1"/>
</dbReference>
<organism evidence="13 14">
    <name type="scientific">Rhinopithecimicrobium faecis</name>
    <dbReference type="NCBI Taxonomy" id="2820698"/>
    <lineage>
        <taxon>Bacteria</taxon>
        <taxon>Pseudomonadati</taxon>
        <taxon>Bacteroidota</taxon>
        <taxon>Sphingobacteriia</taxon>
        <taxon>Sphingobacteriales</taxon>
        <taxon>Sphingobacteriaceae</taxon>
        <taxon>Rhinopithecimicrobium</taxon>
    </lineage>
</organism>
<dbReference type="GO" id="GO:0046872">
    <property type="term" value="F:metal ion binding"/>
    <property type="evidence" value="ECO:0007669"/>
    <property type="project" value="UniProtKB-KW"/>
</dbReference>
<comment type="subunit">
    <text evidence="4">Homotetramer.</text>
</comment>
<evidence type="ECO:0000256" key="10">
    <source>
        <dbReference type="ARBA" id="ARBA00022985"/>
    </source>
</evidence>
<dbReference type="Gene3D" id="3.40.50.1000">
    <property type="entry name" value="HAD superfamily/HAD-like"/>
    <property type="match status" value="1"/>
</dbReference>
<dbReference type="InterPro" id="IPR010023">
    <property type="entry name" value="KdsC_fam"/>
</dbReference>